<feature type="transmembrane region" description="Helical" evidence="1">
    <location>
        <begin position="6"/>
        <end position="29"/>
    </location>
</feature>
<evidence type="ECO:0008006" key="4">
    <source>
        <dbReference type="Google" id="ProtNLM"/>
    </source>
</evidence>
<dbReference type="EMBL" id="MGKY01000001">
    <property type="protein sequence ID" value="OGN34443.1"/>
    <property type="molecule type" value="Genomic_DNA"/>
</dbReference>
<protein>
    <recommendedName>
        <fullName evidence="4">Superinfection immunity protein</fullName>
    </recommendedName>
</protein>
<evidence type="ECO:0000313" key="2">
    <source>
        <dbReference type="EMBL" id="OGN34443.1"/>
    </source>
</evidence>
<keyword evidence="1" id="KW-0472">Membrane</keyword>
<evidence type="ECO:0000256" key="1">
    <source>
        <dbReference type="SAM" id="Phobius"/>
    </source>
</evidence>
<comment type="caution">
    <text evidence="2">The sequence shown here is derived from an EMBL/GenBank/DDBJ whole genome shotgun (WGS) entry which is preliminary data.</text>
</comment>
<evidence type="ECO:0000313" key="3">
    <source>
        <dbReference type="Proteomes" id="UP000177745"/>
    </source>
</evidence>
<dbReference type="Pfam" id="PF14373">
    <property type="entry name" value="Imm_superinfect"/>
    <property type="match status" value="1"/>
</dbReference>
<keyword evidence="1" id="KW-1133">Transmembrane helix</keyword>
<proteinExistence type="predicted"/>
<accession>A0A1F8HA35</accession>
<dbReference type="InterPro" id="IPR016410">
    <property type="entry name" value="Phage_imm"/>
</dbReference>
<dbReference type="Proteomes" id="UP000177745">
    <property type="component" value="Unassembled WGS sequence"/>
</dbReference>
<sequence>MGSTEAGKVLLGLAFIIGLILLYFLPAIIAGRRRNPDEKQIMILNVFLGWTFVGWVIALIWAYKEHPKK</sequence>
<organism evidence="2 3">
    <name type="scientific">Candidatus Yanofskybacteria bacterium RIFCSPLOWO2_12_FULL_43_11b</name>
    <dbReference type="NCBI Taxonomy" id="1802710"/>
    <lineage>
        <taxon>Bacteria</taxon>
        <taxon>Candidatus Yanofskyibacteriota</taxon>
    </lineage>
</organism>
<gene>
    <name evidence="2" type="ORF">A3G51_03475</name>
</gene>
<name>A0A1F8HA35_9BACT</name>
<keyword evidence="1" id="KW-0812">Transmembrane</keyword>
<feature type="transmembrane region" description="Helical" evidence="1">
    <location>
        <begin position="41"/>
        <end position="63"/>
    </location>
</feature>
<reference evidence="2 3" key="1">
    <citation type="journal article" date="2016" name="Nat. Commun.">
        <title>Thousands of microbial genomes shed light on interconnected biogeochemical processes in an aquifer system.</title>
        <authorList>
            <person name="Anantharaman K."/>
            <person name="Brown C.T."/>
            <person name="Hug L.A."/>
            <person name="Sharon I."/>
            <person name="Castelle C.J."/>
            <person name="Probst A.J."/>
            <person name="Thomas B.C."/>
            <person name="Singh A."/>
            <person name="Wilkins M.J."/>
            <person name="Karaoz U."/>
            <person name="Brodie E.L."/>
            <person name="Williams K.H."/>
            <person name="Hubbard S.S."/>
            <person name="Banfield J.F."/>
        </authorList>
    </citation>
    <scope>NUCLEOTIDE SEQUENCE [LARGE SCALE GENOMIC DNA]</scope>
</reference>
<dbReference type="AlphaFoldDB" id="A0A1F8HA35"/>